<accession>A0A1N6SW90</accession>
<evidence type="ECO:0000313" key="7">
    <source>
        <dbReference type="Proteomes" id="UP000186895"/>
    </source>
</evidence>
<name>A0A1N6SW90_9GAMM</name>
<dbReference type="AlphaFoldDB" id="A0A1N6SW90"/>
<proteinExistence type="predicted"/>
<keyword evidence="4" id="KW-0819">tRNA processing</keyword>
<dbReference type="Proteomes" id="UP000186895">
    <property type="component" value="Unassembled WGS sequence"/>
</dbReference>
<dbReference type="Pfam" id="PF03942">
    <property type="entry name" value="DTW"/>
    <property type="match status" value="1"/>
</dbReference>
<evidence type="ECO:0000256" key="2">
    <source>
        <dbReference type="ARBA" id="ARBA00022679"/>
    </source>
</evidence>
<dbReference type="EMBL" id="FTMN01000005">
    <property type="protein sequence ID" value="SIQ45390.1"/>
    <property type="molecule type" value="Genomic_DNA"/>
</dbReference>
<dbReference type="SMART" id="SM01144">
    <property type="entry name" value="DTW"/>
    <property type="match status" value="1"/>
</dbReference>
<evidence type="ECO:0000256" key="1">
    <source>
        <dbReference type="ARBA" id="ARBA00012386"/>
    </source>
</evidence>
<organism evidence="6 7">
    <name type="scientific">Marinobacterium stanieri</name>
    <dbReference type="NCBI Taxonomy" id="49186"/>
    <lineage>
        <taxon>Bacteria</taxon>
        <taxon>Pseudomonadati</taxon>
        <taxon>Pseudomonadota</taxon>
        <taxon>Gammaproteobacteria</taxon>
        <taxon>Oceanospirillales</taxon>
        <taxon>Oceanospirillaceae</taxon>
        <taxon>Marinobacterium</taxon>
    </lineage>
</organism>
<evidence type="ECO:0000313" key="6">
    <source>
        <dbReference type="EMBL" id="SIQ45390.1"/>
    </source>
</evidence>
<keyword evidence="2" id="KW-0808">Transferase</keyword>
<dbReference type="RefSeq" id="WP_076463172.1">
    <property type="nucleotide sequence ID" value="NZ_FTMN01000005.1"/>
</dbReference>
<dbReference type="EC" id="2.5.1.25" evidence="1"/>
<dbReference type="PANTHER" id="PTHR21392:SF1">
    <property type="entry name" value="TRNA-URIDINE AMINOCARBOXYPROPYLTRANSFERASE"/>
    <property type="match status" value="1"/>
</dbReference>
<sequence>MKIENPPRKPFVARGSGVKRCDDCRLPEEVCICEWRTQVDAGCHFWLLTHRYEFYKPTNTGRLIQDTINYTRVFEWSRTEPSQELLDALDDSRYAPCIVFPAGEDYQERMLDDVSRTDGRIPVFIILDGTWRQARRMFRHSRFLQHLPVIEPKTDRLSRYKLRRSKIDHHLCTAEVAIALLEQVGDLDAAAHLEGYFDRFNANYIATRRRWAKRESDES</sequence>
<gene>
    <name evidence="6" type="ORF">SAMN05421647_1052</name>
</gene>
<dbReference type="PANTHER" id="PTHR21392">
    <property type="entry name" value="TRNA-URIDINE AMINOCARBOXYPROPYLTRANSFERASE 2"/>
    <property type="match status" value="1"/>
</dbReference>
<evidence type="ECO:0000259" key="5">
    <source>
        <dbReference type="SMART" id="SM01144"/>
    </source>
</evidence>
<dbReference type="InterPro" id="IPR039262">
    <property type="entry name" value="DTWD2/TAPT"/>
</dbReference>
<evidence type="ECO:0000256" key="3">
    <source>
        <dbReference type="ARBA" id="ARBA00022691"/>
    </source>
</evidence>
<protein>
    <recommendedName>
        <fullName evidence="1">tRNA-uridine aminocarboxypropyltransferase</fullName>
        <ecNumber evidence="1">2.5.1.25</ecNumber>
    </recommendedName>
</protein>
<dbReference type="STRING" id="49186.SAMN05421647_1052"/>
<keyword evidence="7" id="KW-1185">Reference proteome</keyword>
<evidence type="ECO:0000256" key="4">
    <source>
        <dbReference type="ARBA" id="ARBA00022694"/>
    </source>
</evidence>
<dbReference type="eggNOG" id="COG3148">
    <property type="taxonomic scope" value="Bacteria"/>
</dbReference>
<reference evidence="6 7" key="1">
    <citation type="submission" date="2017-01" db="EMBL/GenBank/DDBJ databases">
        <authorList>
            <person name="Mah S.A."/>
            <person name="Swanson W.J."/>
            <person name="Moy G.W."/>
            <person name="Vacquier V.D."/>
        </authorList>
    </citation>
    <scope>NUCLEOTIDE SEQUENCE [LARGE SCALE GENOMIC DNA]</scope>
    <source>
        <strain evidence="6 7">DSM 7027</strain>
    </source>
</reference>
<dbReference type="GO" id="GO:0016432">
    <property type="term" value="F:tRNA-uridine aminocarboxypropyltransferase activity"/>
    <property type="evidence" value="ECO:0007669"/>
    <property type="project" value="UniProtKB-EC"/>
</dbReference>
<dbReference type="GO" id="GO:0008033">
    <property type="term" value="P:tRNA processing"/>
    <property type="evidence" value="ECO:0007669"/>
    <property type="project" value="UniProtKB-KW"/>
</dbReference>
<dbReference type="InterPro" id="IPR005636">
    <property type="entry name" value="DTW"/>
</dbReference>
<feature type="domain" description="DTW" evidence="5">
    <location>
        <begin position="17"/>
        <end position="209"/>
    </location>
</feature>
<keyword evidence="3" id="KW-0949">S-adenosyl-L-methionine</keyword>